<dbReference type="InterPro" id="IPR015421">
    <property type="entry name" value="PyrdxlP-dep_Trfase_major"/>
</dbReference>
<organism evidence="2 3">
    <name type="scientific">Pinctada imbricata</name>
    <name type="common">Atlantic pearl-oyster</name>
    <name type="synonym">Pinctada martensii</name>
    <dbReference type="NCBI Taxonomy" id="66713"/>
    <lineage>
        <taxon>Eukaryota</taxon>
        <taxon>Metazoa</taxon>
        <taxon>Spiralia</taxon>
        <taxon>Lophotrochozoa</taxon>
        <taxon>Mollusca</taxon>
        <taxon>Bivalvia</taxon>
        <taxon>Autobranchia</taxon>
        <taxon>Pteriomorphia</taxon>
        <taxon>Pterioida</taxon>
        <taxon>Pterioidea</taxon>
        <taxon>Pteriidae</taxon>
        <taxon>Pinctada</taxon>
    </lineage>
</organism>
<dbReference type="Pfam" id="PF00155">
    <property type="entry name" value="Aminotran_1_2"/>
    <property type="match status" value="1"/>
</dbReference>
<dbReference type="CDD" id="cd00609">
    <property type="entry name" value="AAT_like"/>
    <property type="match status" value="1"/>
</dbReference>
<dbReference type="GO" id="GO:0030170">
    <property type="term" value="F:pyridoxal phosphate binding"/>
    <property type="evidence" value="ECO:0007669"/>
    <property type="project" value="InterPro"/>
</dbReference>
<accession>A0AA88YJ63</accession>
<evidence type="ECO:0000313" key="2">
    <source>
        <dbReference type="EMBL" id="KAK3102686.1"/>
    </source>
</evidence>
<feature type="domain" description="Aminotransferase class I/classII large" evidence="1">
    <location>
        <begin position="48"/>
        <end position="397"/>
    </location>
</feature>
<dbReference type="Gene3D" id="3.40.640.10">
    <property type="entry name" value="Type I PLP-dependent aspartate aminotransferase-like (Major domain)"/>
    <property type="match status" value="1"/>
</dbReference>
<comment type="caution">
    <text evidence="2">The sequence shown here is derived from an EMBL/GenBank/DDBJ whole genome shotgun (WGS) entry which is preliminary data.</text>
</comment>
<dbReference type="Gene3D" id="3.90.1150.10">
    <property type="entry name" value="Aspartate Aminotransferase, domain 1"/>
    <property type="match status" value="1"/>
</dbReference>
<dbReference type="GO" id="GO:0047536">
    <property type="term" value="F:2-aminoadipate transaminase activity"/>
    <property type="evidence" value="ECO:0007669"/>
    <property type="project" value="TreeGrafter"/>
</dbReference>
<proteinExistence type="predicted"/>
<name>A0AA88YJ63_PINIB</name>
<evidence type="ECO:0000313" key="3">
    <source>
        <dbReference type="Proteomes" id="UP001186944"/>
    </source>
</evidence>
<protein>
    <recommendedName>
        <fullName evidence="1">Aminotransferase class I/classII large domain-containing protein</fullName>
    </recommendedName>
</protein>
<dbReference type="SUPFAM" id="SSF53383">
    <property type="entry name" value="PLP-dependent transferases"/>
    <property type="match status" value="1"/>
</dbReference>
<reference evidence="2" key="1">
    <citation type="submission" date="2019-08" db="EMBL/GenBank/DDBJ databases">
        <title>The improved chromosome-level genome for the pearl oyster Pinctada fucata martensii using PacBio sequencing and Hi-C.</title>
        <authorList>
            <person name="Zheng Z."/>
        </authorList>
    </citation>
    <scope>NUCLEOTIDE SEQUENCE</scope>
    <source>
        <strain evidence="2">ZZ-2019</strain>
        <tissue evidence="2">Adductor muscle</tissue>
    </source>
</reference>
<dbReference type="InterPro" id="IPR004839">
    <property type="entry name" value="Aminotransferase_I/II_large"/>
</dbReference>
<evidence type="ECO:0000259" key="1">
    <source>
        <dbReference type="Pfam" id="PF00155"/>
    </source>
</evidence>
<dbReference type="InterPro" id="IPR015422">
    <property type="entry name" value="PyrdxlP-dep_Trfase_small"/>
</dbReference>
<dbReference type="EMBL" id="VSWD01000005">
    <property type="protein sequence ID" value="KAK3102686.1"/>
    <property type="molecule type" value="Genomic_DNA"/>
</dbReference>
<gene>
    <name evidence="2" type="ORF">FSP39_013144</name>
</gene>
<sequence length="411" mass="46665">MTTNEKKDLFQDLEFYNDESDIIPLSMGAPGPEALAGCNELMFEATKLTLGNADEDRFVFQYGPLKGDPRVLQNLANFLSEEYGDKVNSDNLILTAGATQGLHLVATVMVDEDSVIFVEDPTYFIAIQMFVKDFKFKVVPVPTDEFGINVDEFEKLLKTNPGHGTKSPFKSMLYCMTVLSNPSGKTLPKDRCEKLIHLARQHDVLLFTEDVYNLLNYSENKHSPPRLLTYDRESDPDFKGHVISNCTFSKILAPGMRLGWIESSRRIIEILRKSNITWSGGCFNHYTSCLLGTAIQQGLMGKHLRKLKDLYKERMDKTCELMEKHFPPSIKFTNPKGGFFIWLEFPKEINTSELLIHSLEKYRVGFITGESTSPTKSYKNCLRLAISFCTVDKIETGIMKLAKAIQDFIKQ</sequence>
<dbReference type="AlphaFoldDB" id="A0AA88YJ63"/>
<dbReference type="PANTHER" id="PTHR42858">
    <property type="entry name" value="AMINOTRANSFERASE"/>
    <property type="match status" value="1"/>
</dbReference>
<keyword evidence="3" id="KW-1185">Reference proteome</keyword>
<dbReference type="PANTHER" id="PTHR42858:SF1">
    <property type="entry name" value="LD15494P"/>
    <property type="match status" value="1"/>
</dbReference>
<dbReference type="Proteomes" id="UP001186944">
    <property type="component" value="Unassembled WGS sequence"/>
</dbReference>
<dbReference type="InterPro" id="IPR015424">
    <property type="entry name" value="PyrdxlP-dep_Trfase"/>
</dbReference>